<dbReference type="InterPro" id="IPR000073">
    <property type="entry name" value="AB_hydrolase_1"/>
</dbReference>
<protein>
    <submittedName>
        <fullName evidence="2">Alpha/beta hydrolase</fullName>
    </submittedName>
</protein>
<dbReference type="SUPFAM" id="SSF53474">
    <property type="entry name" value="alpha/beta-Hydrolases"/>
    <property type="match status" value="1"/>
</dbReference>
<dbReference type="Pfam" id="PF00561">
    <property type="entry name" value="Abhydrolase_1"/>
    <property type="match status" value="1"/>
</dbReference>
<comment type="caution">
    <text evidence="2">The sequence shown here is derived from an EMBL/GenBank/DDBJ whole genome shotgun (WGS) entry which is preliminary data.</text>
</comment>
<sequence>MGIIPQLLAVLGYGQKIPYGSNPAAGKYYQVNGIKLYVEEYGQGKPLLMTHGNGGDMSAFSENVAYFAKKHRVILVDSRSQGKSVDPNPKISFEQMADDFAALLDLMHIQKAYVLGWSDGGINAIMMAIHHPNKVIAFAATGANVTPDASSFADPKGWASGKKYYEENKNRVWKTTADKNRWKMFLLDWEQPNLTAADLHKINCPAFIIAGDHDVISDSHTRYIQKNIKGSKLWIVKNSGHGTLVEHAAAFNKRVDEFFSQH</sequence>
<accession>A0A563UBJ2</accession>
<evidence type="ECO:0000313" key="3">
    <source>
        <dbReference type="Proteomes" id="UP000318010"/>
    </source>
</evidence>
<evidence type="ECO:0000313" key="2">
    <source>
        <dbReference type="EMBL" id="TWR28741.1"/>
    </source>
</evidence>
<name>A0A563UBJ2_9SPHI</name>
<dbReference type="PANTHER" id="PTHR46331">
    <property type="entry name" value="VALACYCLOVIR HYDROLASE"/>
    <property type="match status" value="1"/>
</dbReference>
<dbReference type="AlphaFoldDB" id="A0A563UBJ2"/>
<dbReference type="InterPro" id="IPR029058">
    <property type="entry name" value="AB_hydrolase_fold"/>
</dbReference>
<keyword evidence="2" id="KW-0378">Hydrolase</keyword>
<keyword evidence="3" id="KW-1185">Reference proteome</keyword>
<feature type="domain" description="AB hydrolase-1" evidence="1">
    <location>
        <begin position="45"/>
        <end position="151"/>
    </location>
</feature>
<dbReference type="PANTHER" id="PTHR46331:SF2">
    <property type="entry name" value="VALACYCLOVIR HYDROLASE"/>
    <property type="match status" value="1"/>
</dbReference>
<dbReference type="GO" id="GO:0017171">
    <property type="term" value="F:serine hydrolase activity"/>
    <property type="evidence" value="ECO:0007669"/>
    <property type="project" value="TreeGrafter"/>
</dbReference>
<reference evidence="2 3" key="1">
    <citation type="submission" date="2019-07" db="EMBL/GenBank/DDBJ databases">
        <authorList>
            <person name="Kim J."/>
        </authorList>
    </citation>
    <scope>NUCLEOTIDE SEQUENCE [LARGE SCALE GENOMIC DNA]</scope>
    <source>
        <strain evidence="2 3">MJ1a</strain>
    </source>
</reference>
<dbReference type="Proteomes" id="UP000318010">
    <property type="component" value="Unassembled WGS sequence"/>
</dbReference>
<organism evidence="2 3">
    <name type="scientific">Mucilaginibacter achroorhodeus</name>
    <dbReference type="NCBI Taxonomy" id="2599294"/>
    <lineage>
        <taxon>Bacteria</taxon>
        <taxon>Pseudomonadati</taxon>
        <taxon>Bacteroidota</taxon>
        <taxon>Sphingobacteriia</taxon>
        <taxon>Sphingobacteriales</taxon>
        <taxon>Sphingobacteriaceae</taxon>
        <taxon>Mucilaginibacter</taxon>
    </lineage>
</organism>
<gene>
    <name evidence="2" type="ORF">FPZ42_00495</name>
</gene>
<dbReference type="Gene3D" id="3.40.50.1820">
    <property type="entry name" value="alpha/beta hydrolase"/>
    <property type="match status" value="1"/>
</dbReference>
<proteinExistence type="predicted"/>
<dbReference type="OrthoDB" id="2247630at2"/>
<dbReference type="EMBL" id="VOEI01000001">
    <property type="protein sequence ID" value="TWR28741.1"/>
    <property type="molecule type" value="Genomic_DNA"/>
</dbReference>
<evidence type="ECO:0000259" key="1">
    <source>
        <dbReference type="Pfam" id="PF00561"/>
    </source>
</evidence>